<feature type="binding site" evidence="3">
    <location>
        <position position="227"/>
    </location>
    <ligand>
        <name>Zn(2+)</name>
        <dbReference type="ChEBI" id="CHEBI:29105"/>
    </ligand>
</feature>
<dbReference type="PANTHER" id="PTHR11103:SF18">
    <property type="entry name" value="SLR1189 PROTEIN"/>
    <property type="match status" value="1"/>
</dbReference>
<feature type="binding site" evidence="3">
    <location>
        <position position="294"/>
    </location>
    <ligand>
        <name>Zn(2+)</name>
        <dbReference type="ChEBI" id="CHEBI:29105"/>
    </ligand>
</feature>
<proteinExistence type="predicted"/>
<dbReference type="RefSeq" id="WP_095517009.1">
    <property type="nucleotide sequence ID" value="NZ_NPKH01000001.1"/>
</dbReference>
<keyword evidence="2 3" id="KW-0808">Transferase</keyword>
<dbReference type="GO" id="GO:0008168">
    <property type="term" value="F:methyltransferase activity"/>
    <property type="evidence" value="ECO:0007669"/>
    <property type="project" value="UniProtKB-UniRule"/>
</dbReference>
<keyword evidence="3" id="KW-0862">Zinc</keyword>
<evidence type="ECO:0000256" key="3">
    <source>
        <dbReference type="PROSITE-ProRule" id="PRU00333"/>
    </source>
</evidence>
<keyword evidence="6" id="KW-1185">Reference proteome</keyword>
<evidence type="ECO:0000259" key="4">
    <source>
        <dbReference type="PROSITE" id="PS50970"/>
    </source>
</evidence>
<reference evidence="5 6" key="1">
    <citation type="submission" date="2017-08" db="EMBL/GenBank/DDBJ databases">
        <title>Mesorhizobium wenxinae sp. nov., a novel rhizobial species isolated from root nodules of chickpea (Cicer arietinum L.).</title>
        <authorList>
            <person name="Zhang J."/>
        </authorList>
    </citation>
    <scope>NUCLEOTIDE SEQUENCE [LARGE SCALE GENOMIC DNA]</scope>
    <source>
        <strain evidence="6">WYCCWR 10019</strain>
    </source>
</reference>
<dbReference type="PROSITE" id="PS50970">
    <property type="entry name" value="HCY"/>
    <property type="match status" value="1"/>
</dbReference>
<feature type="domain" description="Hcy-binding" evidence="4">
    <location>
        <begin position="4"/>
        <end position="309"/>
    </location>
</feature>
<dbReference type="GO" id="GO:0046872">
    <property type="term" value="F:metal ion binding"/>
    <property type="evidence" value="ECO:0007669"/>
    <property type="project" value="UniProtKB-KW"/>
</dbReference>
<evidence type="ECO:0000313" key="6">
    <source>
        <dbReference type="Proteomes" id="UP000215931"/>
    </source>
</evidence>
<feature type="binding site" evidence="3">
    <location>
        <position position="295"/>
    </location>
    <ligand>
        <name>Zn(2+)</name>
        <dbReference type="ChEBI" id="CHEBI:29105"/>
    </ligand>
</feature>
<name>A0A271KNE1_9HYPH</name>
<dbReference type="Proteomes" id="UP000215931">
    <property type="component" value="Unassembled WGS sequence"/>
</dbReference>
<dbReference type="InterPro" id="IPR036589">
    <property type="entry name" value="HCY_dom_sf"/>
</dbReference>
<dbReference type="PANTHER" id="PTHR11103">
    <property type="entry name" value="SLR1189 PROTEIN"/>
    <property type="match status" value="1"/>
</dbReference>
<dbReference type="OrthoDB" id="9803687at2"/>
<evidence type="ECO:0000256" key="1">
    <source>
        <dbReference type="ARBA" id="ARBA00022603"/>
    </source>
</evidence>
<gene>
    <name evidence="5" type="ORF">CIT31_00015</name>
</gene>
<dbReference type="GO" id="GO:0032259">
    <property type="term" value="P:methylation"/>
    <property type="evidence" value="ECO:0007669"/>
    <property type="project" value="UniProtKB-KW"/>
</dbReference>
<keyword evidence="1 3" id="KW-0489">Methyltransferase</keyword>
<dbReference type="Gene3D" id="3.20.20.330">
    <property type="entry name" value="Homocysteine-binding-like domain"/>
    <property type="match status" value="1"/>
</dbReference>
<dbReference type="EMBL" id="NPKH01000001">
    <property type="protein sequence ID" value="PAP97313.1"/>
    <property type="molecule type" value="Genomic_DNA"/>
</dbReference>
<accession>A0A271KNE1</accession>
<comment type="caution">
    <text evidence="5">The sequence shown here is derived from an EMBL/GenBank/DDBJ whole genome shotgun (WGS) entry which is preliminary data.</text>
</comment>
<keyword evidence="3" id="KW-0479">Metal-binding</keyword>
<protein>
    <submittedName>
        <fullName evidence="5">Homocysteine S-methyltransferase</fullName>
    </submittedName>
</protein>
<evidence type="ECO:0000256" key="2">
    <source>
        <dbReference type="ARBA" id="ARBA00022679"/>
    </source>
</evidence>
<dbReference type="Pfam" id="PF02574">
    <property type="entry name" value="S-methyl_trans"/>
    <property type="match status" value="1"/>
</dbReference>
<sequence length="313" mass="34054">MTDFRHRLPQLSGDIFLTDGGIETTLMFLEGFDLPHFAAFHLLQSEAGTEALRNYYRRHAAIAKENGTGFILESATWRASPDWGDKLGYSAQALDEANRKAIALLREMKAALETERSPMVISGCIGPRGDGYDPGKVMSPKEANAYHARQIGVFAQSGVDMVTAITMTNTNEAIGVTRAAQAAGLPVVISFTVETDGRLPTGERLGNAIETVDRATADGPVYFMISCAHPTHFESVLEGGWAGRLRGIRANASKCSHAELDQAAELDDGNPIELGLQYRNLRSRFRHINVLGGCCGTDHRHIEQICIHCLEAA</sequence>
<comment type="cofactor">
    <cofactor evidence="3">
        <name>Zn(2+)</name>
        <dbReference type="ChEBI" id="CHEBI:29105"/>
    </cofactor>
</comment>
<dbReference type="SUPFAM" id="SSF82282">
    <property type="entry name" value="Homocysteine S-methyltransferase"/>
    <property type="match status" value="1"/>
</dbReference>
<organism evidence="5 6">
    <name type="scientific">Mesorhizobium wenxiniae</name>
    <dbReference type="NCBI Taxonomy" id="2014805"/>
    <lineage>
        <taxon>Bacteria</taxon>
        <taxon>Pseudomonadati</taxon>
        <taxon>Pseudomonadota</taxon>
        <taxon>Alphaproteobacteria</taxon>
        <taxon>Hyphomicrobiales</taxon>
        <taxon>Phyllobacteriaceae</taxon>
        <taxon>Mesorhizobium</taxon>
    </lineage>
</organism>
<dbReference type="InterPro" id="IPR003726">
    <property type="entry name" value="HCY_dom"/>
</dbReference>
<dbReference type="AlphaFoldDB" id="A0A271KNE1"/>
<evidence type="ECO:0000313" key="5">
    <source>
        <dbReference type="EMBL" id="PAP97313.1"/>
    </source>
</evidence>